<sequence>MSDHPESLSSTSSINITAAAARTSVYLTFIYLIAMRSLVLLCIVNMFFVAVQGIGIAKEKHCPCRNTNKLTGIPPNADCLWLHRLGSPCGDEAVAHFPPTFLRNGKPQTPLCLDYAFVNRTIPNGEGIYCVIRHVNNTREYVPNCEYCNKRKLLRAGST</sequence>
<keyword evidence="1" id="KW-1133">Transmembrane helix</keyword>
<reference evidence="2" key="1">
    <citation type="journal article" date="2008" name="Virology">
        <title>Protein coding content of the UL)b' region of wild-type rhesus cytomegalovirus.</title>
        <authorList>
            <person name="Oxford K.L."/>
            <person name="Eberhardt M.K."/>
            <person name="Yang K.W."/>
            <person name="Strelow L."/>
            <person name="Kelly S."/>
            <person name="Zhou S.S."/>
            <person name="Barry P.A."/>
        </authorList>
    </citation>
    <scope>NUCLEOTIDE SEQUENCE</scope>
    <source>
        <strain evidence="2">Wild-type</strain>
    </source>
</reference>
<organism evidence="2">
    <name type="scientific">Rhesus cytomegalovirus (strain 68-1)</name>
    <name type="common">RhCMV</name>
    <dbReference type="NCBI Taxonomy" id="47929"/>
    <lineage>
        <taxon>Viruses</taxon>
        <taxon>Duplodnaviria</taxon>
        <taxon>Heunggongvirae</taxon>
        <taxon>Peploviricota</taxon>
        <taxon>Herviviricetes</taxon>
        <taxon>Herpesvirales</taxon>
        <taxon>Orthoherpesviridae</taxon>
        <taxon>Betaherpesvirinae</taxon>
        <taxon>Cytomegalovirus</taxon>
        <taxon>Cytomegalovirus macacinebeta3</taxon>
    </lineage>
</organism>
<evidence type="ECO:0000313" key="2">
    <source>
        <dbReference type="EMBL" id="ABS84095.1"/>
    </source>
</evidence>
<keyword evidence="1" id="KW-0812">Transmembrane</keyword>
<feature type="transmembrane region" description="Helical" evidence="1">
    <location>
        <begin position="29"/>
        <end position="51"/>
    </location>
</feature>
<protein>
    <submittedName>
        <fullName evidence="2">Rh161.2</fullName>
    </submittedName>
</protein>
<accession>A7LCG2</accession>
<proteinExistence type="predicted"/>
<dbReference type="EMBL" id="EU003822">
    <property type="protein sequence ID" value="ABS84095.1"/>
    <property type="molecule type" value="Genomic_DNA"/>
</dbReference>
<organismHost>
    <name type="scientific">Macaca mulatta</name>
    <name type="common">Rhesus macaque</name>
    <dbReference type="NCBI Taxonomy" id="9544"/>
</organismHost>
<gene>
    <name evidence="2" type="ORF">rh161.2</name>
</gene>
<evidence type="ECO:0000256" key="1">
    <source>
        <dbReference type="SAM" id="Phobius"/>
    </source>
</evidence>
<name>A7LCG2_RHCM6</name>
<keyword evidence="1" id="KW-0472">Membrane</keyword>